<evidence type="ECO:0000256" key="10">
    <source>
        <dbReference type="ARBA" id="ARBA00023136"/>
    </source>
</evidence>
<evidence type="ECO:0000256" key="11">
    <source>
        <dbReference type="PIRSR" id="PIRSR600223-1"/>
    </source>
</evidence>
<dbReference type="FunFam" id="2.10.109.10:FF:000012">
    <property type="entry name" value="Peptidase/ serine-type peptidase"/>
    <property type="match status" value="1"/>
</dbReference>
<dbReference type="EMBL" id="MNCJ02000319">
    <property type="protein sequence ID" value="KAF5809043.1"/>
    <property type="molecule type" value="Genomic_DNA"/>
</dbReference>
<dbReference type="EC" id="3.4.21.89" evidence="5"/>
<feature type="active site" evidence="11">
    <location>
        <position position="218"/>
    </location>
</feature>
<dbReference type="Gene3D" id="2.10.109.10">
    <property type="entry name" value="Umud Fragment, subunit A"/>
    <property type="match status" value="1"/>
</dbReference>
<keyword evidence="15" id="KW-1185">Reference proteome</keyword>
<evidence type="ECO:0000256" key="4">
    <source>
        <dbReference type="ARBA" id="ARBA00009370"/>
    </source>
</evidence>
<dbReference type="PANTHER" id="PTHR43390:SF2">
    <property type="entry name" value="THYLAKOIDAL PROCESSING PEPTIDASE 2, CHLOROPLASTIC-RELATED"/>
    <property type="match status" value="1"/>
</dbReference>
<evidence type="ECO:0000256" key="3">
    <source>
        <dbReference type="ARBA" id="ARBA00004370"/>
    </source>
</evidence>
<dbReference type="STRING" id="4232.A0A251UXR2"/>
<evidence type="ECO:0000256" key="2">
    <source>
        <dbReference type="ARBA" id="ARBA00004229"/>
    </source>
</evidence>
<feature type="active site" evidence="11">
    <location>
        <position position="170"/>
    </location>
</feature>
<dbReference type="InterPro" id="IPR036286">
    <property type="entry name" value="LexA/Signal_pep-like_sf"/>
</dbReference>
<dbReference type="InterPro" id="IPR019758">
    <property type="entry name" value="Pept_S26A_signal_pept_1_CS"/>
</dbReference>
<evidence type="ECO:0000256" key="9">
    <source>
        <dbReference type="ARBA" id="ARBA00022946"/>
    </source>
</evidence>
<dbReference type="EMBL" id="CM007893">
    <property type="protein sequence ID" value="OTG27823.1"/>
    <property type="molecule type" value="Genomic_DNA"/>
</dbReference>
<dbReference type="OMA" id="MELGRDK"/>
<dbReference type="GO" id="GO:0006465">
    <property type="term" value="P:signal peptide processing"/>
    <property type="evidence" value="ECO:0000318"/>
    <property type="project" value="GO_Central"/>
</dbReference>
<dbReference type="Gramene" id="mRNA:HanXRQr2_Chr04g0152521">
    <property type="protein sequence ID" value="mRNA:HanXRQr2_Chr04g0152521"/>
    <property type="gene ID" value="HanXRQr2_Chr04g0152521"/>
</dbReference>
<dbReference type="InParanoid" id="A0A251UXR2"/>
<dbReference type="PROSITE" id="PS00761">
    <property type="entry name" value="SPASE_I_3"/>
    <property type="match status" value="1"/>
</dbReference>
<evidence type="ECO:0000313" key="15">
    <source>
        <dbReference type="Proteomes" id="UP000215914"/>
    </source>
</evidence>
<keyword evidence="9" id="KW-0809">Transit peptide</keyword>
<accession>A0A251UXR2</accession>
<dbReference type="InterPro" id="IPR019533">
    <property type="entry name" value="Peptidase_S26"/>
</dbReference>
<dbReference type="Proteomes" id="UP000215914">
    <property type="component" value="Chromosome 4"/>
</dbReference>
<name>A0A251UXR2_HELAN</name>
<reference evidence="13 15" key="1">
    <citation type="journal article" date="2017" name="Nature">
        <title>The sunflower genome provides insights into oil metabolism, flowering and Asterid evolution.</title>
        <authorList>
            <person name="Badouin H."/>
            <person name="Gouzy J."/>
            <person name="Grassa C.J."/>
            <person name="Murat F."/>
            <person name="Staton S.E."/>
            <person name="Cottret L."/>
            <person name="Lelandais-Briere C."/>
            <person name="Owens G.L."/>
            <person name="Carrere S."/>
            <person name="Mayjonade B."/>
            <person name="Legrand L."/>
            <person name="Gill N."/>
            <person name="Kane N.C."/>
            <person name="Bowers J.E."/>
            <person name="Hubner S."/>
            <person name="Bellec A."/>
            <person name="Berard A."/>
            <person name="Berges H."/>
            <person name="Blanchet N."/>
            <person name="Boniface M.C."/>
            <person name="Brunel D."/>
            <person name="Catrice O."/>
            <person name="Chaidir N."/>
            <person name="Claudel C."/>
            <person name="Donnadieu C."/>
            <person name="Faraut T."/>
            <person name="Fievet G."/>
            <person name="Helmstetter N."/>
            <person name="King M."/>
            <person name="Knapp S.J."/>
            <person name="Lai Z."/>
            <person name="Le Paslier M.C."/>
            <person name="Lippi Y."/>
            <person name="Lorenzon L."/>
            <person name="Mandel J.R."/>
            <person name="Marage G."/>
            <person name="Marchand G."/>
            <person name="Marquand E."/>
            <person name="Bret-Mestries E."/>
            <person name="Morien E."/>
            <person name="Nambeesan S."/>
            <person name="Nguyen T."/>
            <person name="Pegot-Espagnet P."/>
            <person name="Pouilly N."/>
            <person name="Raftis F."/>
            <person name="Sallet E."/>
            <person name="Schiex T."/>
            <person name="Thomas J."/>
            <person name="Vandecasteele C."/>
            <person name="Vares D."/>
            <person name="Vear F."/>
            <person name="Vautrin S."/>
            <person name="Crespi M."/>
            <person name="Mangin B."/>
            <person name="Burke J.M."/>
            <person name="Salse J."/>
            <person name="Munos S."/>
            <person name="Vincourt P."/>
            <person name="Rieseberg L.H."/>
            <person name="Langlade N.B."/>
        </authorList>
    </citation>
    <scope>NUCLEOTIDE SEQUENCE [LARGE SCALE GENOMIC DNA]</scope>
    <source>
        <strain evidence="15">cv. SF193</strain>
        <tissue evidence="13">Leaves</tissue>
    </source>
</reference>
<reference evidence="13" key="3">
    <citation type="submission" date="2020-06" db="EMBL/GenBank/DDBJ databases">
        <title>Helianthus annuus Genome sequencing and assembly Release 2.</title>
        <authorList>
            <person name="Gouzy J."/>
            <person name="Langlade N."/>
            <person name="Munos S."/>
        </authorList>
    </citation>
    <scope>NUCLEOTIDE SEQUENCE</scope>
    <source>
        <tissue evidence="13">Leaves</tissue>
    </source>
</reference>
<evidence type="ECO:0000256" key="7">
    <source>
        <dbReference type="ARBA" id="ARBA00022640"/>
    </source>
</evidence>
<comment type="subcellular location">
    <subcellularLocation>
        <location evidence="3">Membrane</location>
    </subcellularLocation>
    <subcellularLocation>
        <location evidence="2">Plastid</location>
        <location evidence="2">Chloroplast</location>
    </subcellularLocation>
</comment>
<evidence type="ECO:0000313" key="14">
    <source>
        <dbReference type="EMBL" id="OTG27823.1"/>
    </source>
</evidence>
<dbReference type="GO" id="GO:0009003">
    <property type="term" value="F:signal peptidase activity"/>
    <property type="evidence" value="ECO:0007669"/>
    <property type="project" value="UniProtKB-EC"/>
</dbReference>
<keyword evidence="6" id="KW-0150">Chloroplast</keyword>
<dbReference type="SUPFAM" id="SSF51306">
    <property type="entry name" value="LexA/Signal peptidase"/>
    <property type="match status" value="1"/>
</dbReference>
<dbReference type="AlphaFoldDB" id="A0A251UXR2"/>
<comment type="similarity">
    <text evidence="4">Belongs to the peptidase S26 family.</text>
</comment>
<dbReference type="InterPro" id="IPR000223">
    <property type="entry name" value="Pept_S26A_signal_pept_1"/>
</dbReference>
<comment type="catalytic activity">
    <reaction evidence="1">
        <text>Cleavage of hydrophobic, N-terminal signal or leader sequences from secreted and periplasmic proteins.</text>
        <dbReference type="EC" id="3.4.21.89"/>
    </reaction>
</comment>
<feature type="domain" description="Peptidase S26" evidence="12">
    <location>
        <begin position="143"/>
        <end position="298"/>
    </location>
</feature>
<dbReference type="GO" id="GO:0010027">
    <property type="term" value="P:thylakoid membrane organization"/>
    <property type="evidence" value="ECO:0000318"/>
    <property type="project" value="GO_Central"/>
</dbReference>
<gene>
    <name evidence="14" type="ORF">HannXRQ_Chr04g0104241</name>
    <name evidence="13" type="ORF">HanXRQr2_Chr04g0152521</name>
</gene>
<dbReference type="OrthoDB" id="308440at2759"/>
<proteinExistence type="inferred from homology"/>
<evidence type="ECO:0000256" key="5">
    <source>
        <dbReference type="ARBA" id="ARBA00013208"/>
    </source>
</evidence>
<keyword evidence="10" id="KW-0472">Membrane</keyword>
<evidence type="ECO:0000256" key="6">
    <source>
        <dbReference type="ARBA" id="ARBA00022528"/>
    </source>
</evidence>
<dbReference type="NCBIfam" id="TIGR02227">
    <property type="entry name" value="sigpep_I_bact"/>
    <property type="match status" value="1"/>
</dbReference>
<reference evidence="14" key="2">
    <citation type="submission" date="2017-02" db="EMBL/GenBank/DDBJ databases">
        <title>Sunflower complete genome.</title>
        <authorList>
            <person name="Langlade N."/>
            <person name="Munos S."/>
        </authorList>
    </citation>
    <scope>NUCLEOTIDE SEQUENCE [LARGE SCALE GENOMIC DNA]</scope>
    <source>
        <tissue evidence="14">Leaves</tissue>
    </source>
</reference>
<evidence type="ECO:0000256" key="1">
    <source>
        <dbReference type="ARBA" id="ARBA00000677"/>
    </source>
</evidence>
<dbReference type="GO" id="GO:0004252">
    <property type="term" value="F:serine-type endopeptidase activity"/>
    <property type="evidence" value="ECO:0000318"/>
    <property type="project" value="GO_Central"/>
</dbReference>
<organism evidence="14 15">
    <name type="scientific">Helianthus annuus</name>
    <name type="common">Common sunflower</name>
    <dbReference type="NCBI Taxonomy" id="4232"/>
    <lineage>
        <taxon>Eukaryota</taxon>
        <taxon>Viridiplantae</taxon>
        <taxon>Streptophyta</taxon>
        <taxon>Embryophyta</taxon>
        <taxon>Tracheophyta</taxon>
        <taxon>Spermatophyta</taxon>
        <taxon>Magnoliopsida</taxon>
        <taxon>eudicotyledons</taxon>
        <taxon>Gunneridae</taxon>
        <taxon>Pentapetalae</taxon>
        <taxon>asterids</taxon>
        <taxon>campanulids</taxon>
        <taxon>Asterales</taxon>
        <taxon>Asteraceae</taxon>
        <taxon>Asteroideae</taxon>
        <taxon>Heliantheae alliance</taxon>
        <taxon>Heliantheae</taxon>
        <taxon>Helianthus</taxon>
    </lineage>
</organism>
<keyword evidence="8 13" id="KW-0378">Hydrolase</keyword>
<sequence>MAIRFTLSYSDYIAGTLVSATGKSTTFTTLARDFFGADRTSNRSPLVNGLISLLNSTTARGGACSSLGGACGGLGVFGVSPLRAGSVTSMLPFLQGLKWLPCNEINSSNQSVGESSSGVSGRSVVVERNGWISRVLSGLSDDAKAAFTAVSVRILLRAQLVEPKSIPSASMSPTLDVGDRILAEKVSYFFRSPKVSDIVIFEPPPILQEIGCKDAFIKRIVAKAGDCVEVKEGKLLVNGVAQDEEFILEPLEYEMKPMIVPEGYVFVLGDNRNNSFDSHYWGPLPVANIVGRSVYRYWPPSKVSDTIYVARRGVAHS</sequence>
<dbReference type="Pfam" id="PF10502">
    <property type="entry name" value="Peptidase_S26"/>
    <property type="match status" value="1"/>
</dbReference>
<dbReference type="GO" id="GO:0009535">
    <property type="term" value="C:chloroplast thylakoid membrane"/>
    <property type="evidence" value="ECO:0000318"/>
    <property type="project" value="GO_Central"/>
</dbReference>
<protein>
    <recommendedName>
        <fullName evidence="5">signal peptidase I</fullName>
        <ecNumber evidence="5">3.4.21.89</ecNumber>
    </recommendedName>
</protein>
<evidence type="ECO:0000256" key="8">
    <source>
        <dbReference type="ARBA" id="ARBA00022801"/>
    </source>
</evidence>
<evidence type="ECO:0000313" key="13">
    <source>
        <dbReference type="EMBL" id="KAF5809043.1"/>
    </source>
</evidence>
<dbReference type="PRINTS" id="PR00727">
    <property type="entry name" value="LEADERPTASE"/>
</dbReference>
<dbReference type="PANTHER" id="PTHR43390">
    <property type="entry name" value="SIGNAL PEPTIDASE I"/>
    <property type="match status" value="1"/>
</dbReference>
<dbReference type="CDD" id="cd06530">
    <property type="entry name" value="S26_SPase_I"/>
    <property type="match status" value="1"/>
</dbReference>
<keyword evidence="7" id="KW-0934">Plastid</keyword>
<evidence type="ECO:0000259" key="12">
    <source>
        <dbReference type="Pfam" id="PF10502"/>
    </source>
</evidence>